<reference evidence="3 4" key="1">
    <citation type="submission" date="2021-01" db="EMBL/GenBank/DDBJ databases">
        <title>Cercospora kikuchii MAFF 305040 whole genome shotgun sequence.</title>
        <authorList>
            <person name="Kashiwa T."/>
            <person name="Suzuki T."/>
        </authorList>
    </citation>
    <scope>NUCLEOTIDE SEQUENCE [LARGE SCALE GENOMIC DNA]</scope>
    <source>
        <strain evidence="3 4">MAFF 305040</strain>
    </source>
</reference>
<feature type="transmembrane region" description="Helical" evidence="2">
    <location>
        <begin position="67"/>
        <end position="91"/>
    </location>
</feature>
<keyword evidence="2" id="KW-0812">Transmembrane</keyword>
<accession>A0A9P3FER2</accession>
<dbReference type="GeneID" id="68288965"/>
<dbReference type="AlphaFoldDB" id="A0A9P3FER2"/>
<organism evidence="3 4">
    <name type="scientific">Cercospora kikuchii</name>
    <dbReference type="NCBI Taxonomy" id="84275"/>
    <lineage>
        <taxon>Eukaryota</taxon>
        <taxon>Fungi</taxon>
        <taxon>Dikarya</taxon>
        <taxon>Ascomycota</taxon>
        <taxon>Pezizomycotina</taxon>
        <taxon>Dothideomycetes</taxon>
        <taxon>Dothideomycetidae</taxon>
        <taxon>Mycosphaerellales</taxon>
        <taxon>Mycosphaerellaceae</taxon>
        <taxon>Cercospora</taxon>
    </lineage>
</organism>
<comment type="caution">
    <text evidence="3">The sequence shown here is derived from an EMBL/GenBank/DDBJ whole genome shotgun (WGS) entry which is preliminary data.</text>
</comment>
<feature type="compositionally biased region" description="Polar residues" evidence="1">
    <location>
        <begin position="354"/>
        <end position="366"/>
    </location>
</feature>
<sequence length="495" mass="54576">MDWSGASHVVLRSLFGDPRPAAHGPYTPAPVSLAVKVTSVCLNLITLPILGACLTRRVERIQQWRRLPVSAWLLLLIYTDSLLFIFVTVVLKDIGFITSPNICDGAILLCLVCYMSTKVLIYCFLVERSWIVRGCLQKRSESKLYLFNCFGMLLPYTIAVVLNFVWRIAFIDTKGNCIVGMEIRALMPLITFEVVVNIYLNILFIIPLRKMYSYRRGNGNMRRLALRTFVGSCATLFSSVVNLTVLMSVGGEPAWMCLMLCNADILFCVLVLHWVTSFDGGGGTNKSSCSHPSHDPLAPSVVSALRVPETTLQRRKHFFSCSCEDSDFPEGSWRANPWDVGGLAQPTSVLDDPNATNGVDPLQSQVGDKEKIEEKPEGQVEMTRVISDVSDASQDMEIRPVRNEPAQGTTQTKLMREVCQITELDAGRIAWGARFQIAAAVDGIQGANGLPQAGGIAFHWKIPTFPINVHSDALQIGSGQKHVPPASVLLPFTAE</sequence>
<evidence type="ECO:0000313" key="3">
    <source>
        <dbReference type="EMBL" id="GIZ40034.1"/>
    </source>
</evidence>
<name>A0A9P3FER2_9PEZI</name>
<evidence type="ECO:0000256" key="2">
    <source>
        <dbReference type="SAM" id="Phobius"/>
    </source>
</evidence>
<evidence type="ECO:0008006" key="5">
    <source>
        <dbReference type="Google" id="ProtNLM"/>
    </source>
</evidence>
<keyword evidence="4" id="KW-1185">Reference proteome</keyword>
<protein>
    <recommendedName>
        <fullName evidence="5">Transmembrane protein</fullName>
    </recommendedName>
</protein>
<proteinExistence type="predicted"/>
<dbReference type="RefSeq" id="XP_044654521.1">
    <property type="nucleotide sequence ID" value="XM_044798586.1"/>
</dbReference>
<dbReference type="Proteomes" id="UP000825890">
    <property type="component" value="Unassembled WGS sequence"/>
</dbReference>
<feature type="transmembrane region" description="Helical" evidence="2">
    <location>
        <begin position="33"/>
        <end position="55"/>
    </location>
</feature>
<feature type="transmembrane region" description="Helical" evidence="2">
    <location>
        <begin position="229"/>
        <end position="247"/>
    </location>
</feature>
<gene>
    <name evidence="3" type="ORF">CKM354_000339000</name>
</gene>
<feature type="transmembrane region" description="Helical" evidence="2">
    <location>
        <begin position="186"/>
        <end position="208"/>
    </location>
</feature>
<evidence type="ECO:0000313" key="4">
    <source>
        <dbReference type="Proteomes" id="UP000825890"/>
    </source>
</evidence>
<dbReference type="PANTHER" id="PTHR38848">
    <property type="entry name" value="G-PROTEIN COUPLED RECEPTORS FAMILY 3 PROFILE DOMAIN-CONTAINING PROTEIN"/>
    <property type="match status" value="1"/>
</dbReference>
<dbReference type="EMBL" id="BOLY01000002">
    <property type="protein sequence ID" value="GIZ40034.1"/>
    <property type="molecule type" value="Genomic_DNA"/>
</dbReference>
<keyword evidence="2" id="KW-0472">Membrane</keyword>
<evidence type="ECO:0000256" key="1">
    <source>
        <dbReference type="SAM" id="MobiDB-lite"/>
    </source>
</evidence>
<feature type="transmembrane region" description="Helical" evidence="2">
    <location>
        <begin position="106"/>
        <end position="125"/>
    </location>
</feature>
<dbReference type="PANTHER" id="PTHR38848:SF3">
    <property type="entry name" value="G-PROTEIN COUPLED RECEPTORS FAMILY 3 PROFILE DOMAIN-CONTAINING PROTEIN"/>
    <property type="match status" value="1"/>
</dbReference>
<keyword evidence="2" id="KW-1133">Transmembrane helix</keyword>
<feature type="transmembrane region" description="Helical" evidence="2">
    <location>
        <begin position="145"/>
        <end position="166"/>
    </location>
</feature>
<feature type="region of interest" description="Disordered" evidence="1">
    <location>
        <begin position="349"/>
        <end position="369"/>
    </location>
</feature>
<dbReference type="OrthoDB" id="3210850at2759"/>